<dbReference type="GeneID" id="41960916"/>
<organism evidence="2 3">
    <name type="scientific">Pyricularia grisea</name>
    <name type="common">Crabgrass-specific blast fungus</name>
    <name type="synonym">Magnaporthe grisea</name>
    <dbReference type="NCBI Taxonomy" id="148305"/>
    <lineage>
        <taxon>Eukaryota</taxon>
        <taxon>Fungi</taxon>
        <taxon>Dikarya</taxon>
        <taxon>Ascomycota</taxon>
        <taxon>Pezizomycotina</taxon>
        <taxon>Sordariomycetes</taxon>
        <taxon>Sordariomycetidae</taxon>
        <taxon>Magnaporthales</taxon>
        <taxon>Pyriculariaceae</taxon>
        <taxon>Pyricularia</taxon>
    </lineage>
</organism>
<reference evidence="3" key="2">
    <citation type="submission" date="2019-10" db="EMBL/GenBank/DDBJ databases">
        <authorList>
            <consortium name="NCBI Genome Project"/>
        </authorList>
    </citation>
    <scope>NUCLEOTIDE SEQUENCE</scope>
    <source>
        <strain evidence="3">NI907</strain>
    </source>
</reference>
<evidence type="ECO:0000256" key="1">
    <source>
        <dbReference type="SAM" id="MobiDB-lite"/>
    </source>
</evidence>
<dbReference type="KEGG" id="pgri:PgNI_05978"/>
<name>A0A6P8B762_PYRGI</name>
<accession>A0A6P8B762</accession>
<evidence type="ECO:0000313" key="3">
    <source>
        <dbReference type="RefSeq" id="XP_030982859.1"/>
    </source>
</evidence>
<gene>
    <name evidence="3" type="ORF">PgNI_05978</name>
</gene>
<dbReference type="Proteomes" id="UP000515153">
    <property type="component" value="Chromosome I"/>
</dbReference>
<reference evidence="2 3" key="1">
    <citation type="journal article" date="2019" name="Mol. Biol. Evol.">
        <title>Blast fungal genomes show frequent chromosomal changes, gene gains and losses, and effector gene turnover.</title>
        <authorList>
            <person name="Gomez Luciano L.B."/>
            <person name="Jason Tsai I."/>
            <person name="Chuma I."/>
            <person name="Tosa Y."/>
            <person name="Chen Y.H."/>
            <person name="Li J.Y."/>
            <person name="Li M.Y."/>
            <person name="Jade Lu M.Y."/>
            <person name="Nakayashiki H."/>
            <person name="Li W.H."/>
        </authorList>
    </citation>
    <scope>NUCLEOTIDE SEQUENCE [LARGE SCALE GENOMIC DNA]</scope>
    <source>
        <strain evidence="2 3">NI907</strain>
    </source>
</reference>
<dbReference type="AlphaFoldDB" id="A0A6P8B762"/>
<feature type="region of interest" description="Disordered" evidence="1">
    <location>
        <begin position="41"/>
        <end position="67"/>
    </location>
</feature>
<proteinExistence type="predicted"/>
<dbReference type="RefSeq" id="XP_030982859.1">
    <property type="nucleotide sequence ID" value="XM_031126007.1"/>
</dbReference>
<feature type="compositionally biased region" description="Basic residues" evidence="1">
    <location>
        <begin position="58"/>
        <end position="67"/>
    </location>
</feature>
<keyword evidence="2" id="KW-1185">Reference proteome</keyword>
<evidence type="ECO:0000313" key="2">
    <source>
        <dbReference type="Proteomes" id="UP000515153"/>
    </source>
</evidence>
<protein>
    <submittedName>
        <fullName evidence="3">Uncharacterized protein</fullName>
    </submittedName>
</protein>
<reference evidence="3" key="3">
    <citation type="submission" date="2025-08" db="UniProtKB">
        <authorList>
            <consortium name="RefSeq"/>
        </authorList>
    </citation>
    <scope>IDENTIFICATION</scope>
    <source>
        <strain evidence="3">NI907</strain>
    </source>
</reference>
<sequence>MLVPKDPKKLICTLTASTPRNKHVGCPPPLGGLIARTEASLLTPPRRASSPQKQNEKRLRRGANRVP</sequence>